<dbReference type="OrthoDB" id="9805202at2"/>
<dbReference type="PANTHER" id="PTHR30600">
    <property type="entry name" value="CYTOCHROME C PEROXIDASE-RELATED"/>
    <property type="match status" value="1"/>
</dbReference>
<dbReference type="InterPro" id="IPR009056">
    <property type="entry name" value="Cyt_c-like_dom"/>
</dbReference>
<dbReference type="Pfam" id="PF03150">
    <property type="entry name" value="CCP_MauG"/>
    <property type="match status" value="1"/>
</dbReference>
<dbReference type="RefSeq" id="WP_098196369.1">
    <property type="nucleotide sequence ID" value="NZ_CP023777.1"/>
</dbReference>
<dbReference type="EMBL" id="CP023777">
    <property type="protein sequence ID" value="ATL50003.1"/>
    <property type="molecule type" value="Genomic_DNA"/>
</dbReference>
<dbReference type="InterPro" id="IPR051395">
    <property type="entry name" value="Cytochrome_c_Peroxidase/MauG"/>
</dbReference>
<dbReference type="KEGG" id="cbae:COR50_22120"/>
<keyword evidence="15" id="KW-0575">Peroxidase</keyword>
<evidence type="ECO:0000256" key="3">
    <source>
        <dbReference type="ARBA" id="ARBA00022448"/>
    </source>
</evidence>
<keyword evidence="3" id="KW-0813">Transport</keyword>
<keyword evidence="4 13" id="KW-0349">Heme</keyword>
<evidence type="ECO:0000256" key="8">
    <source>
        <dbReference type="ARBA" id="ARBA00022982"/>
    </source>
</evidence>
<feature type="domain" description="Cytochrome c" evidence="14">
    <location>
        <begin position="228"/>
        <end position="366"/>
    </location>
</feature>
<evidence type="ECO:0000313" key="15">
    <source>
        <dbReference type="EMBL" id="ATL50003.1"/>
    </source>
</evidence>
<keyword evidence="7" id="KW-0574">Periplasm</keyword>
<evidence type="ECO:0000256" key="6">
    <source>
        <dbReference type="ARBA" id="ARBA00022729"/>
    </source>
</evidence>
<evidence type="ECO:0000256" key="7">
    <source>
        <dbReference type="ARBA" id="ARBA00022764"/>
    </source>
</evidence>
<dbReference type="GO" id="GO:0004130">
    <property type="term" value="F:cytochrome-c peroxidase activity"/>
    <property type="evidence" value="ECO:0007669"/>
    <property type="project" value="TreeGrafter"/>
</dbReference>
<keyword evidence="9" id="KW-0560">Oxidoreductase</keyword>
<dbReference type="GO" id="GO:0009055">
    <property type="term" value="F:electron transfer activity"/>
    <property type="evidence" value="ECO:0007669"/>
    <property type="project" value="InterPro"/>
</dbReference>
<evidence type="ECO:0000256" key="5">
    <source>
        <dbReference type="ARBA" id="ARBA00022723"/>
    </source>
</evidence>
<dbReference type="FunFam" id="1.10.760.10:FF:000019">
    <property type="entry name" value="Di-heme cytochrome C peroxidase"/>
    <property type="match status" value="1"/>
</dbReference>
<keyword evidence="10 13" id="KW-0408">Iron</keyword>
<keyword evidence="5 13" id="KW-0479">Metal-binding</keyword>
<dbReference type="GO" id="GO:0046872">
    <property type="term" value="F:metal ion binding"/>
    <property type="evidence" value="ECO:0007669"/>
    <property type="project" value="UniProtKB-KW"/>
</dbReference>
<dbReference type="PROSITE" id="PS51007">
    <property type="entry name" value="CYTC"/>
    <property type="match status" value="1"/>
</dbReference>
<dbReference type="PANTHER" id="PTHR30600:SF10">
    <property type="entry name" value="BLL6722 PROTEIN"/>
    <property type="match status" value="1"/>
</dbReference>
<evidence type="ECO:0000256" key="13">
    <source>
        <dbReference type="PROSITE-ProRule" id="PRU00433"/>
    </source>
</evidence>
<evidence type="ECO:0000256" key="9">
    <source>
        <dbReference type="ARBA" id="ARBA00023002"/>
    </source>
</evidence>
<name>A0A291R1N1_9BACT</name>
<comment type="function">
    <text evidence="11">Involved in methylamine metabolism. Essential for the maturation of the beta subunit of MADH, presumably via a step in the biosynthesis of tryptophan tryptophylquinone (TTQ), the cofactor of MADH.</text>
</comment>
<evidence type="ECO:0000256" key="12">
    <source>
        <dbReference type="ARBA" id="ARBA00073576"/>
    </source>
</evidence>
<accession>A0A291R1N1</accession>
<organism evidence="15 16">
    <name type="scientific">Chitinophaga caeni</name>
    <dbReference type="NCBI Taxonomy" id="2029983"/>
    <lineage>
        <taxon>Bacteria</taxon>
        <taxon>Pseudomonadati</taxon>
        <taxon>Bacteroidota</taxon>
        <taxon>Chitinophagia</taxon>
        <taxon>Chitinophagales</taxon>
        <taxon>Chitinophagaceae</taxon>
        <taxon>Chitinophaga</taxon>
    </lineage>
</organism>
<dbReference type="GO" id="GO:0020037">
    <property type="term" value="F:heme binding"/>
    <property type="evidence" value="ECO:0007669"/>
    <property type="project" value="InterPro"/>
</dbReference>
<evidence type="ECO:0000256" key="1">
    <source>
        <dbReference type="ARBA" id="ARBA00004418"/>
    </source>
</evidence>
<keyword evidence="16" id="KW-1185">Reference proteome</keyword>
<evidence type="ECO:0000256" key="2">
    <source>
        <dbReference type="ARBA" id="ARBA00004856"/>
    </source>
</evidence>
<dbReference type="InterPro" id="IPR004852">
    <property type="entry name" value="Di-haem_cyt_c_peroxidsae"/>
</dbReference>
<evidence type="ECO:0000313" key="16">
    <source>
        <dbReference type="Proteomes" id="UP000220133"/>
    </source>
</evidence>
<comment type="subcellular location">
    <subcellularLocation>
        <location evidence="1">Periplasm</location>
    </subcellularLocation>
</comment>
<keyword evidence="6" id="KW-0732">Signal</keyword>
<evidence type="ECO:0000259" key="14">
    <source>
        <dbReference type="PROSITE" id="PS51007"/>
    </source>
</evidence>
<dbReference type="SUPFAM" id="SSF46626">
    <property type="entry name" value="Cytochrome c"/>
    <property type="match status" value="2"/>
</dbReference>
<comment type="pathway">
    <text evidence="2">One-carbon metabolism; methylamine degradation.</text>
</comment>
<reference evidence="15 16" key="1">
    <citation type="submission" date="2017-10" db="EMBL/GenBank/DDBJ databases">
        <title>Paenichitinophaga pekingensis gen. nov., sp. nov., isolated from activated sludge.</title>
        <authorList>
            <person name="Jin D."/>
            <person name="Kong X."/>
            <person name="Deng Y."/>
            <person name="Bai Z."/>
        </authorList>
    </citation>
    <scope>NUCLEOTIDE SEQUENCE [LARGE SCALE GENOMIC DNA]</scope>
    <source>
        <strain evidence="15 16">13</strain>
    </source>
</reference>
<evidence type="ECO:0000256" key="10">
    <source>
        <dbReference type="ARBA" id="ARBA00023004"/>
    </source>
</evidence>
<gene>
    <name evidence="15" type="ORF">COR50_22120</name>
</gene>
<dbReference type="Proteomes" id="UP000220133">
    <property type="component" value="Chromosome"/>
</dbReference>
<evidence type="ECO:0000256" key="4">
    <source>
        <dbReference type="ARBA" id="ARBA00022617"/>
    </source>
</evidence>
<dbReference type="Gene3D" id="1.10.760.10">
    <property type="entry name" value="Cytochrome c-like domain"/>
    <property type="match status" value="2"/>
</dbReference>
<keyword evidence="8" id="KW-0249">Electron transport</keyword>
<sequence>MKRIFWILSALAVIVFASSLVNSVSLPTINHNDSLRALYEKPVSEWPKPDIDSGVIYEELAALPKDSSYILGERNPVVQLGKMLFFDPRLSSSNQISCSSCHDPDLTWTDGRKVSLGHDHLQGTRNTLSLLNVFIQKSLFWDGRAESLESQAINPIATHHEMNMEPPKLPYKLSKIPGYVKLFEKAYGDDRITVDRIVTAISEFERTIRSKKSRFDYFVEGKFNRMTDLEIRGLHLFRTKARCMNCHNGTYFTDREFHNIGLTYYGRKYEDLGLYNVTREATDVGKFRTPSLRDVMHTRPWMHNGLFDNMEGILNIYNSGMGADLIKPKGDQVKDPLFPKTDPLLKKLNLTSEDKEALLAFLNAITGTPYKMPRPELPK</sequence>
<dbReference type="InterPro" id="IPR036909">
    <property type="entry name" value="Cyt_c-like_dom_sf"/>
</dbReference>
<dbReference type="GO" id="GO:0042597">
    <property type="term" value="C:periplasmic space"/>
    <property type="evidence" value="ECO:0007669"/>
    <property type="project" value="UniProtKB-SubCell"/>
</dbReference>
<proteinExistence type="predicted"/>
<dbReference type="AlphaFoldDB" id="A0A291R1N1"/>
<evidence type="ECO:0000256" key="11">
    <source>
        <dbReference type="ARBA" id="ARBA00058991"/>
    </source>
</evidence>
<protein>
    <recommendedName>
        <fullName evidence="12">Methylamine utilization protein MauG</fullName>
    </recommendedName>
</protein>